<keyword evidence="3" id="KW-1185">Reference proteome</keyword>
<evidence type="ECO:0000259" key="1">
    <source>
        <dbReference type="Pfam" id="PF11706"/>
    </source>
</evidence>
<dbReference type="Pfam" id="PF07336">
    <property type="entry name" value="ABATE"/>
    <property type="match status" value="1"/>
</dbReference>
<dbReference type="RefSeq" id="WP_212963969.1">
    <property type="nucleotide sequence ID" value="NZ_BOQT01000029.1"/>
</dbReference>
<dbReference type="InterPro" id="IPR023286">
    <property type="entry name" value="ABATE_dom_sf"/>
</dbReference>
<dbReference type="Gene3D" id="1.10.3300.10">
    <property type="entry name" value="Jann2411-like domain"/>
    <property type="match status" value="1"/>
</dbReference>
<comment type="caution">
    <text evidence="2">The sequence shown here is derived from an EMBL/GenBank/DDBJ whole genome shotgun (WGS) entry which is preliminary data.</text>
</comment>
<dbReference type="Pfam" id="PF11706">
    <property type="entry name" value="zf-CGNR"/>
    <property type="match status" value="1"/>
</dbReference>
<sequence length="198" mass="22688">MTTDHPFPLISGHLSFDLVNTEVVRHGTRYDLFNSEEDVINWVMVLLDQSYLHQQQLSPDIETWAAKGLPILQKMRSFLREGYERMADGEGLPSRWVNHLEDLIEKAPLAYQVINGELLPVPVGKPVDALISLIAFDALHLFATDKLTSVHRCANPDCVLLFMNTSGRRKWCSMKICGNREKVSRHQHRKKKNIENIT</sequence>
<protein>
    <submittedName>
        <fullName evidence="2">RNA-binding protein</fullName>
    </submittedName>
</protein>
<gene>
    <name evidence="2" type="ORF">J1TS3_44210</name>
</gene>
<dbReference type="SUPFAM" id="SSF160904">
    <property type="entry name" value="Jann2411-like"/>
    <property type="match status" value="1"/>
</dbReference>
<proteinExistence type="predicted"/>
<organism evidence="2 3">
    <name type="scientific">Siminovitchia fordii</name>
    <dbReference type="NCBI Taxonomy" id="254759"/>
    <lineage>
        <taxon>Bacteria</taxon>
        <taxon>Bacillati</taxon>
        <taxon>Bacillota</taxon>
        <taxon>Bacilli</taxon>
        <taxon>Bacillales</taxon>
        <taxon>Bacillaceae</taxon>
        <taxon>Siminovitchia</taxon>
    </lineage>
</organism>
<feature type="domain" description="Zinc finger CGNR" evidence="1">
    <location>
        <begin position="151"/>
        <end position="190"/>
    </location>
</feature>
<dbReference type="Proteomes" id="UP000680279">
    <property type="component" value="Unassembled WGS sequence"/>
</dbReference>
<evidence type="ECO:0000313" key="3">
    <source>
        <dbReference type="Proteomes" id="UP000680279"/>
    </source>
</evidence>
<name>A0ABQ4KC21_9BACI</name>
<dbReference type="PANTHER" id="PTHR35525:SF3">
    <property type="entry name" value="BLL6575 PROTEIN"/>
    <property type="match status" value="1"/>
</dbReference>
<dbReference type="InterPro" id="IPR021005">
    <property type="entry name" value="Znf_CGNR"/>
</dbReference>
<evidence type="ECO:0000313" key="2">
    <source>
        <dbReference type="EMBL" id="GIN23287.1"/>
    </source>
</evidence>
<dbReference type="PANTHER" id="PTHR35525">
    <property type="entry name" value="BLL6575 PROTEIN"/>
    <property type="match status" value="1"/>
</dbReference>
<reference evidence="2 3" key="1">
    <citation type="submission" date="2021-03" db="EMBL/GenBank/DDBJ databases">
        <title>Antimicrobial resistance genes in bacteria isolated from Japanese honey, and their potential for conferring macrolide and lincosamide resistance in the American foulbrood pathogen Paenibacillus larvae.</title>
        <authorList>
            <person name="Okamoto M."/>
            <person name="Kumagai M."/>
            <person name="Kanamori H."/>
            <person name="Takamatsu D."/>
        </authorList>
    </citation>
    <scope>NUCLEOTIDE SEQUENCE [LARGE SCALE GENOMIC DNA]</scope>
    <source>
        <strain evidence="2 3">J1TS3</strain>
    </source>
</reference>
<dbReference type="EMBL" id="BOQT01000029">
    <property type="protein sequence ID" value="GIN23287.1"/>
    <property type="molecule type" value="Genomic_DNA"/>
</dbReference>
<accession>A0ABQ4KC21</accession>
<dbReference type="InterPro" id="IPR010852">
    <property type="entry name" value="ABATE"/>
</dbReference>